<dbReference type="PANTHER" id="PTHR31157">
    <property type="entry name" value="SCP DOMAIN-CONTAINING PROTEIN"/>
    <property type="match status" value="1"/>
</dbReference>
<keyword evidence="4" id="KW-1185">Reference proteome</keyword>
<dbReference type="Gene3D" id="3.40.33.10">
    <property type="entry name" value="CAP"/>
    <property type="match status" value="1"/>
</dbReference>
<feature type="domain" description="CAP-associated" evidence="2">
    <location>
        <begin position="104"/>
        <end position="241"/>
    </location>
</feature>
<reference evidence="3 4" key="1">
    <citation type="submission" date="2018-07" db="EMBL/GenBank/DDBJ databases">
        <title>Genomic Encyclopedia of Type Strains, Phase IV (KMG-IV): sequencing the most valuable type-strain genomes for metagenomic binning, comparative biology and taxonomic classification.</title>
        <authorList>
            <person name="Goeker M."/>
        </authorList>
    </citation>
    <scope>NUCLEOTIDE SEQUENCE [LARGE SCALE GENOMIC DNA]</scope>
    <source>
        <strain evidence="3 4">DSM 25281</strain>
    </source>
</reference>
<dbReference type="InterPro" id="IPR029410">
    <property type="entry name" value="CAP_assoc"/>
</dbReference>
<dbReference type="InterPro" id="IPR035940">
    <property type="entry name" value="CAP_sf"/>
</dbReference>
<sequence length="377" mass="43434">MRRFFSALVVIVVLFMTKPMWEGKMEQLLHSKELEPITSRFDAIKNDPATAEALENAKVQWKQLTLEIKDLMNADVQNQDTAKAEKPDLAKPENQTFSVYNIELGDTKQNVEQTVGAPKRSTENEYGTHWNAYHQNYQNFMMISYDSGGKVNALYTDQDLLSSKTGIKIGSPRDSVREKLGKPMSEMRKGLVFYKIESNGEYDVYHMDNSYVTIFYDKHEQNTVTAIQIIDQKLEQDKNQYYTTPSSSLEKGFEYQLFDLTNAARVEHGLPYLTWDEHVQKTALKHSEDMAENQYFDHTNPKGQSPFDRMHEDDIYFLAAGENLAYGQNSSIFAHEGLMNSLGHRKNILQKDFEYLGVGVAFGDQSQPYYTENFYSK</sequence>
<proteinExistence type="predicted"/>
<accession>A0A370GQX4</accession>
<dbReference type="AlphaFoldDB" id="A0A370GQX4"/>
<comment type="caution">
    <text evidence="3">The sequence shown here is derived from an EMBL/GenBank/DDBJ whole genome shotgun (WGS) entry which is preliminary data.</text>
</comment>
<gene>
    <name evidence="3" type="ORF">DFR59_102536</name>
</gene>
<organism evidence="3 4">
    <name type="scientific">Falsibacillus pallidus</name>
    <dbReference type="NCBI Taxonomy" id="493781"/>
    <lineage>
        <taxon>Bacteria</taxon>
        <taxon>Bacillati</taxon>
        <taxon>Bacillota</taxon>
        <taxon>Bacilli</taxon>
        <taxon>Bacillales</taxon>
        <taxon>Bacillaceae</taxon>
        <taxon>Falsibacillus</taxon>
    </lineage>
</organism>
<dbReference type="PANTHER" id="PTHR31157:SF1">
    <property type="entry name" value="SCP DOMAIN-CONTAINING PROTEIN"/>
    <property type="match status" value="1"/>
</dbReference>
<evidence type="ECO:0000259" key="1">
    <source>
        <dbReference type="Pfam" id="PF00188"/>
    </source>
</evidence>
<evidence type="ECO:0000313" key="3">
    <source>
        <dbReference type="EMBL" id="RDI45901.1"/>
    </source>
</evidence>
<dbReference type="Pfam" id="PF14504">
    <property type="entry name" value="CAP_assoc_N"/>
    <property type="match status" value="1"/>
</dbReference>
<dbReference type="Proteomes" id="UP000255326">
    <property type="component" value="Unassembled WGS sequence"/>
</dbReference>
<feature type="domain" description="SCP" evidence="1">
    <location>
        <begin position="258"/>
        <end position="371"/>
    </location>
</feature>
<dbReference type="InterPro" id="IPR014044">
    <property type="entry name" value="CAP_dom"/>
</dbReference>
<evidence type="ECO:0000259" key="2">
    <source>
        <dbReference type="Pfam" id="PF14504"/>
    </source>
</evidence>
<protein>
    <submittedName>
        <fullName evidence="3">Cysteine-rich secretory family protein</fullName>
    </submittedName>
</protein>
<dbReference type="SUPFAM" id="SSF55797">
    <property type="entry name" value="PR-1-like"/>
    <property type="match status" value="1"/>
</dbReference>
<dbReference type="CDD" id="cd05379">
    <property type="entry name" value="CAP_bacterial"/>
    <property type="match status" value="1"/>
</dbReference>
<evidence type="ECO:0000313" key="4">
    <source>
        <dbReference type="Proteomes" id="UP000255326"/>
    </source>
</evidence>
<dbReference type="EMBL" id="QQAY01000002">
    <property type="protein sequence ID" value="RDI45901.1"/>
    <property type="molecule type" value="Genomic_DNA"/>
</dbReference>
<dbReference type="Pfam" id="PF00188">
    <property type="entry name" value="CAP"/>
    <property type="match status" value="1"/>
</dbReference>
<dbReference type="RefSeq" id="WP_245948391.1">
    <property type="nucleotide sequence ID" value="NZ_QQAY01000002.1"/>
</dbReference>
<name>A0A370GQX4_9BACI</name>